<dbReference type="Pfam" id="PF00535">
    <property type="entry name" value="Glycos_transf_2"/>
    <property type="match status" value="1"/>
</dbReference>
<comment type="similarity">
    <text evidence="1">Belongs to the glycosyltransferase 2 family.</text>
</comment>
<protein>
    <submittedName>
        <fullName evidence="6">Glycosyl transferase</fullName>
    </submittedName>
</protein>
<feature type="domain" description="Glycosyltransferase 2-like" evidence="4">
    <location>
        <begin position="385"/>
        <end position="492"/>
    </location>
</feature>
<comment type="caution">
    <text evidence="6">The sequence shown here is derived from an EMBL/GenBank/DDBJ whole genome shotgun (WGS) entry which is preliminary data.</text>
</comment>
<feature type="domain" description="Glycosyltransferase subfamily 4-like N-terminal" evidence="5">
    <location>
        <begin position="674"/>
        <end position="847"/>
    </location>
</feature>
<organism evidence="6 7">
    <name type="scientific">Acetobacter tropicalis NBRC 101654</name>
    <dbReference type="NCBI Taxonomy" id="749388"/>
    <lineage>
        <taxon>Bacteria</taxon>
        <taxon>Pseudomonadati</taxon>
        <taxon>Pseudomonadota</taxon>
        <taxon>Alphaproteobacteria</taxon>
        <taxon>Acetobacterales</taxon>
        <taxon>Acetobacteraceae</taxon>
        <taxon>Acetobacter</taxon>
    </lineage>
</organism>
<reference evidence="6 7" key="1">
    <citation type="journal article" date="2011" name="Biochem. Biophys. Res. Commun.">
        <title>Increased number of Arginine-based salt bridges contributes to the thermotolerance of thermotolerant acetic acid bacteria, Acetobacter tropicalis SKU1100.</title>
        <authorList>
            <person name="Matsutani M."/>
            <person name="Hirakawa H."/>
            <person name="Nishikura M."/>
            <person name="Soemphol W."/>
            <person name="Ali I.A.I."/>
            <person name="Yakushi T."/>
            <person name="Matsushita K."/>
        </authorList>
    </citation>
    <scope>NUCLEOTIDE SEQUENCE [LARGE SCALE GENOMIC DNA]</scope>
    <source>
        <strain evidence="6 7">NBRC 101654</strain>
    </source>
</reference>
<evidence type="ECO:0000313" key="6">
    <source>
        <dbReference type="EMBL" id="GAA07651.1"/>
    </source>
</evidence>
<dbReference type="Gene3D" id="3.90.550.10">
    <property type="entry name" value="Spore Coat Polysaccharide Biosynthesis Protein SpsA, Chain A"/>
    <property type="match status" value="1"/>
</dbReference>
<gene>
    <name evidence="6" type="ORF">ATPR_0655</name>
</gene>
<dbReference type="InterPro" id="IPR028098">
    <property type="entry name" value="Glyco_trans_4-like_N"/>
</dbReference>
<evidence type="ECO:0000256" key="3">
    <source>
        <dbReference type="ARBA" id="ARBA00022679"/>
    </source>
</evidence>
<accession>F7VBA6</accession>
<keyword evidence="3 6" id="KW-0808">Transferase</keyword>
<evidence type="ECO:0000259" key="5">
    <source>
        <dbReference type="Pfam" id="PF13439"/>
    </source>
</evidence>
<proteinExistence type="inferred from homology"/>
<name>F7VBA6_9PROT</name>
<dbReference type="SUPFAM" id="SSF53756">
    <property type="entry name" value="UDP-Glycosyltransferase/glycogen phosphorylase"/>
    <property type="match status" value="1"/>
</dbReference>
<dbReference type="SUPFAM" id="SSF53448">
    <property type="entry name" value="Nucleotide-diphospho-sugar transferases"/>
    <property type="match status" value="1"/>
</dbReference>
<dbReference type="Gene3D" id="3.40.50.2000">
    <property type="entry name" value="Glycogen Phosphorylase B"/>
    <property type="match status" value="2"/>
</dbReference>
<evidence type="ECO:0000256" key="1">
    <source>
        <dbReference type="ARBA" id="ARBA00006739"/>
    </source>
</evidence>
<dbReference type="Pfam" id="PF13439">
    <property type="entry name" value="Glyco_transf_4"/>
    <property type="match status" value="1"/>
</dbReference>
<dbReference type="Pfam" id="PF13692">
    <property type="entry name" value="Glyco_trans_1_4"/>
    <property type="match status" value="1"/>
</dbReference>
<sequence>MCDDVDSAKAGCIMTLLQNMLFWQDETLTKEERTALASAQAQDSFRRGNAAWESGQQDAAWDWLERANRQAADNPHVMFALALARHAVGDVPGAILLLETLLQRFDFREGWVLLTTFRQASGDGGGALRALAKLLSCFAATPESQKLAASVCRLNGVALWGFLDRDGLLKLAGPHVPDKPEFRLDGVPVRAVRKQGGWSFPQGWQQAHLLEARCAGVPAVLGSPFSVKDFFRSEGMVSAGAEGLEGWCWHPYNADCAPSLTLCHPQTDKALLRVTADLFSQSVSSDQPLARYRRIFVPWKMLPEGPVRVIGPNGQELAGSPLEARLEWRSAYQTAQMLNGVLPTTPIKNKNRKIASAPSLFLPLPVVDTVVAQPDKSAGRKPVVVIIPVFRNRGVTLACLQSVQETVAGKKIRVVVVDDASPEPDLVEAVDIFTRQHGFQLVRHERNRGFPAAVNTGLQKVSGCDVIVLNSDTLVAEGWVEELRHVAYAAPDTGTVTPFSNDASILSYPSLDKKNRAPDDEETKTLMLEAHAANAGQAVEIPTANGFCMYVRHDCLRQTGLLREDVFAQGYGEENDFCMRARALGWKHMAAPGAFVAHVGSASFGGTRAALMQRNAALLERLHPGYHAFIARWMAQDPLFEARRRLDLVRFRSQSARKGGKAKAVLLVTHQHGGGVERVVQEQAAGFQKKGVRALVLRPAHHGCMLEDAAASADAWPSLRFRLPDEWTVLTRLLRAEGVALVALHHLEGYTSEIYKLADALGCPHTVHVHDYMWFCQRISLLGPQGTYCGEPDVAGCQQCVALAGRNITEEQDIPAYLARSARVLEEARAVYVPSHDTAKRMARHFPTVTFQVKALEKPRTMLPDAGNAPIFAEKYSALPPVGSGVLGHGPAQNAQRLRLCVIGGIGWEKGYGVLHEAALDAALRDLPLEFVIVGHTPDDATLMKTGRVFITGEYQEKDALSLIASVQAQAAFLPSIWPETWCFTLSLAWKAGLPAIVFDLGAPAERVRASGRGKVIDPALSGAALNDILIKMDFTA</sequence>
<dbReference type="EMBL" id="BABS01000012">
    <property type="protein sequence ID" value="GAA07651.1"/>
    <property type="molecule type" value="Genomic_DNA"/>
</dbReference>
<dbReference type="AlphaFoldDB" id="F7VBA6"/>
<dbReference type="PANTHER" id="PTHR43179:SF12">
    <property type="entry name" value="GALACTOFURANOSYLTRANSFERASE GLFT2"/>
    <property type="match status" value="1"/>
</dbReference>
<dbReference type="PANTHER" id="PTHR43179">
    <property type="entry name" value="RHAMNOSYLTRANSFERASE WBBL"/>
    <property type="match status" value="1"/>
</dbReference>
<dbReference type="Proteomes" id="UP000004319">
    <property type="component" value="Unassembled WGS sequence"/>
</dbReference>
<dbReference type="GO" id="GO:0016757">
    <property type="term" value="F:glycosyltransferase activity"/>
    <property type="evidence" value="ECO:0007669"/>
    <property type="project" value="UniProtKB-KW"/>
</dbReference>
<dbReference type="SUPFAM" id="SSF48452">
    <property type="entry name" value="TPR-like"/>
    <property type="match status" value="1"/>
</dbReference>
<evidence type="ECO:0000256" key="2">
    <source>
        <dbReference type="ARBA" id="ARBA00022676"/>
    </source>
</evidence>
<keyword evidence="2" id="KW-0328">Glycosyltransferase</keyword>
<dbReference type="InterPro" id="IPR011990">
    <property type="entry name" value="TPR-like_helical_dom_sf"/>
</dbReference>
<evidence type="ECO:0000259" key="4">
    <source>
        <dbReference type="Pfam" id="PF00535"/>
    </source>
</evidence>
<dbReference type="Gene3D" id="1.25.40.10">
    <property type="entry name" value="Tetratricopeptide repeat domain"/>
    <property type="match status" value="1"/>
</dbReference>
<evidence type="ECO:0000313" key="7">
    <source>
        <dbReference type="Proteomes" id="UP000004319"/>
    </source>
</evidence>
<dbReference type="InterPro" id="IPR001173">
    <property type="entry name" value="Glyco_trans_2-like"/>
</dbReference>
<dbReference type="InterPro" id="IPR029044">
    <property type="entry name" value="Nucleotide-diphossugar_trans"/>
</dbReference>